<feature type="compositionally biased region" description="Polar residues" evidence="1">
    <location>
        <begin position="124"/>
        <end position="136"/>
    </location>
</feature>
<sequence length="637" mass="71387">MPIMPRNEEHLSPTTEAIHQLLKILCHDFTTDLSSSLATLPAHSSLRFKINAEICIHSPDTQETEGAHGPQIHLGSIDLCQSELQQYLRDQSTGHVSTTAVSNCVDMESGRTSIRCEDTVSSIAQNQPSNVGTSPARTHVSEDHLHDSGSHLYKRRKTTGGLRVRQVSTVERSDNYVTPASTGSSTARQLQTKSREFPQRKKKNDEGVHHLQPSSIEKFVAGVWKQMFSSVELTPVSLDNPYDATIVGSGCNIEAFRAINSLCLRVTRMSRCSRALETIIQAHWVDCFEARVKAIGVEQPFLSNTETKMAALREACTVLQWSEKELRNKLSIWRGYKEIKDAGGWASLVFAGSGIYRFCKYRVGFGENLATRLERLQPSLEVAADTIHPEWRRLLSIIGQESQILYPGHPHDWVVCDVGKPIPLRSTYTQWFPDFQFTHLDDSVLDQVEWGTDDPRCMSSTRATLCNTCGHFQSNNFSCNECRCFPELYGACKTPIPIQVFRTPLGKNNGLIARCEFPRGSAIGEFIGLITKGMDGTDVMQSGDNEKRYQIYQGKLGNYTRFINHSCAPNSQFQKFCWLGSERIILVSRGVEAGAEITVDYSNEYWEGLDKECLCGESCCRYLKKKAQPTAVAISFR</sequence>
<dbReference type="Pfam" id="PF00856">
    <property type="entry name" value="SET"/>
    <property type="match status" value="1"/>
</dbReference>
<keyword evidence="4" id="KW-1185">Reference proteome</keyword>
<dbReference type="InterPro" id="IPR053105">
    <property type="entry name" value="Class_V-like_SAM-MTase"/>
</dbReference>
<proteinExistence type="predicted"/>
<dbReference type="OrthoDB" id="308383at2759"/>
<dbReference type="SMART" id="SM00317">
    <property type="entry name" value="SET"/>
    <property type="match status" value="1"/>
</dbReference>
<dbReference type="InterPro" id="IPR046341">
    <property type="entry name" value="SET_dom_sf"/>
</dbReference>
<accession>A0A9P7YDI1</accession>
<dbReference type="PROSITE" id="PS50280">
    <property type="entry name" value="SET"/>
    <property type="match status" value="1"/>
</dbReference>
<dbReference type="PANTHER" id="PTHR47250:SF3">
    <property type="entry name" value="HISTONE-LYSINE N-METHYLTRANSFERASE SET-6"/>
    <property type="match status" value="1"/>
</dbReference>
<dbReference type="Gene3D" id="2.170.270.10">
    <property type="entry name" value="SET domain"/>
    <property type="match status" value="1"/>
</dbReference>
<dbReference type="AlphaFoldDB" id="A0A9P7YDI1"/>
<organism evidence="3 4">
    <name type="scientific">Amylocarpus encephaloides</name>
    <dbReference type="NCBI Taxonomy" id="45428"/>
    <lineage>
        <taxon>Eukaryota</taxon>
        <taxon>Fungi</taxon>
        <taxon>Dikarya</taxon>
        <taxon>Ascomycota</taxon>
        <taxon>Pezizomycotina</taxon>
        <taxon>Leotiomycetes</taxon>
        <taxon>Helotiales</taxon>
        <taxon>Helotiales incertae sedis</taxon>
        <taxon>Amylocarpus</taxon>
    </lineage>
</organism>
<evidence type="ECO:0000313" key="4">
    <source>
        <dbReference type="Proteomes" id="UP000824998"/>
    </source>
</evidence>
<feature type="region of interest" description="Disordered" evidence="1">
    <location>
        <begin position="176"/>
        <end position="210"/>
    </location>
</feature>
<protein>
    <recommendedName>
        <fullName evidence="2">SET domain-containing protein</fullName>
    </recommendedName>
</protein>
<gene>
    <name evidence="3" type="ORF">BJ875DRAFT_110849</name>
</gene>
<dbReference type="EMBL" id="MU251588">
    <property type="protein sequence ID" value="KAG9231670.1"/>
    <property type="molecule type" value="Genomic_DNA"/>
</dbReference>
<reference evidence="3" key="1">
    <citation type="journal article" date="2021" name="IMA Fungus">
        <title>Genomic characterization of three marine fungi, including Emericellopsis atlantica sp. nov. with signatures of a generalist lifestyle and marine biomass degradation.</title>
        <authorList>
            <person name="Hagestad O.C."/>
            <person name="Hou L."/>
            <person name="Andersen J.H."/>
            <person name="Hansen E.H."/>
            <person name="Altermark B."/>
            <person name="Li C."/>
            <person name="Kuhnert E."/>
            <person name="Cox R.J."/>
            <person name="Crous P.W."/>
            <person name="Spatafora J.W."/>
            <person name="Lail K."/>
            <person name="Amirebrahimi M."/>
            <person name="Lipzen A."/>
            <person name="Pangilinan J."/>
            <person name="Andreopoulos W."/>
            <person name="Hayes R.D."/>
            <person name="Ng V."/>
            <person name="Grigoriev I.V."/>
            <person name="Jackson S.A."/>
            <person name="Sutton T.D.S."/>
            <person name="Dobson A.D.W."/>
            <person name="Rama T."/>
        </authorList>
    </citation>
    <scope>NUCLEOTIDE SEQUENCE</scope>
    <source>
        <strain evidence="3">TRa018bII</strain>
    </source>
</reference>
<evidence type="ECO:0000313" key="3">
    <source>
        <dbReference type="EMBL" id="KAG9231670.1"/>
    </source>
</evidence>
<evidence type="ECO:0000256" key="1">
    <source>
        <dbReference type="SAM" id="MobiDB-lite"/>
    </source>
</evidence>
<feature type="compositionally biased region" description="Polar residues" evidence="1">
    <location>
        <begin position="176"/>
        <end position="192"/>
    </location>
</feature>
<dbReference type="SUPFAM" id="SSF82199">
    <property type="entry name" value="SET domain"/>
    <property type="match status" value="1"/>
</dbReference>
<name>A0A9P7YDI1_9HELO</name>
<feature type="compositionally biased region" description="Basic and acidic residues" evidence="1">
    <location>
        <begin position="139"/>
        <end position="149"/>
    </location>
</feature>
<dbReference type="InterPro" id="IPR001214">
    <property type="entry name" value="SET_dom"/>
</dbReference>
<feature type="region of interest" description="Disordered" evidence="1">
    <location>
        <begin position="124"/>
        <end position="151"/>
    </location>
</feature>
<feature type="domain" description="SET" evidence="2">
    <location>
        <begin position="496"/>
        <end position="602"/>
    </location>
</feature>
<dbReference type="Proteomes" id="UP000824998">
    <property type="component" value="Unassembled WGS sequence"/>
</dbReference>
<dbReference type="PANTHER" id="PTHR47250">
    <property type="entry name" value="HISTONE-LYSINE N-METHYLTRANSFERASE SET-6"/>
    <property type="match status" value="1"/>
</dbReference>
<evidence type="ECO:0000259" key="2">
    <source>
        <dbReference type="PROSITE" id="PS50280"/>
    </source>
</evidence>
<comment type="caution">
    <text evidence="3">The sequence shown here is derived from an EMBL/GenBank/DDBJ whole genome shotgun (WGS) entry which is preliminary data.</text>
</comment>
<feature type="compositionally biased region" description="Basic and acidic residues" evidence="1">
    <location>
        <begin position="193"/>
        <end position="209"/>
    </location>
</feature>